<evidence type="ECO:0000313" key="1">
    <source>
        <dbReference type="EMBL" id="RUP47929.1"/>
    </source>
</evidence>
<protein>
    <submittedName>
        <fullName evidence="1">Uncharacterized protein</fullName>
    </submittedName>
</protein>
<organism evidence="1 2">
    <name type="scientific">Jimgerdemannia flammicorona</name>
    <dbReference type="NCBI Taxonomy" id="994334"/>
    <lineage>
        <taxon>Eukaryota</taxon>
        <taxon>Fungi</taxon>
        <taxon>Fungi incertae sedis</taxon>
        <taxon>Mucoromycota</taxon>
        <taxon>Mucoromycotina</taxon>
        <taxon>Endogonomycetes</taxon>
        <taxon>Endogonales</taxon>
        <taxon>Endogonaceae</taxon>
        <taxon>Jimgerdemannia</taxon>
    </lineage>
</organism>
<keyword evidence="2" id="KW-1185">Reference proteome</keyword>
<gene>
    <name evidence="1" type="ORF">BC936DRAFT_145165</name>
</gene>
<comment type="caution">
    <text evidence="1">The sequence shown here is derived from an EMBL/GenBank/DDBJ whole genome shotgun (WGS) entry which is preliminary data.</text>
</comment>
<accession>A0A433DAQ9</accession>
<proteinExistence type="predicted"/>
<dbReference type="EMBL" id="RBNI01003930">
    <property type="protein sequence ID" value="RUP47929.1"/>
    <property type="molecule type" value="Genomic_DNA"/>
</dbReference>
<name>A0A433DAQ9_9FUNG</name>
<sequence length="129" mass="14673">MLKLIEPSFIHGLRSLVILNLIDGAGTQTNRLITSRFSRLLSRPHPHLTSSLRVYAIVITQSRRRFQEDGQQNAFASIDTNDLIPRRGDISLNQRNVVLEIANTEVYIPFRTSTLTLLGRLATWYVISL</sequence>
<reference evidence="1 2" key="1">
    <citation type="journal article" date="2018" name="New Phytol.">
        <title>Phylogenomics of Endogonaceae and evolution of mycorrhizas within Mucoromycota.</title>
        <authorList>
            <person name="Chang Y."/>
            <person name="Desiro A."/>
            <person name="Na H."/>
            <person name="Sandor L."/>
            <person name="Lipzen A."/>
            <person name="Clum A."/>
            <person name="Barry K."/>
            <person name="Grigoriev I.V."/>
            <person name="Martin F.M."/>
            <person name="Stajich J.E."/>
            <person name="Smith M.E."/>
            <person name="Bonito G."/>
            <person name="Spatafora J.W."/>
        </authorList>
    </citation>
    <scope>NUCLEOTIDE SEQUENCE [LARGE SCALE GENOMIC DNA]</scope>
    <source>
        <strain evidence="1 2">GMNB39</strain>
    </source>
</reference>
<dbReference type="AlphaFoldDB" id="A0A433DAQ9"/>
<evidence type="ECO:0000313" key="2">
    <source>
        <dbReference type="Proteomes" id="UP000268093"/>
    </source>
</evidence>
<dbReference type="Proteomes" id="UP000268093">
    <property type="component" value="Unassembled WGS sequence"/>
</dbReference>